<dbReference type="InterPro" id="IPR051615">
    <property type="entry name" value="Transcr_Regulatory_Elem"/>
</dbReference>
<keyword evidence="1" id="KW-0479">Metal-binding</keyword>
<evidence type="ECO:0000256" key="6">
    <source>
        <dbReference type="ARBA" id="ARBA00023242"/>
    </source>
</evidence>
<dbReference type="PANTHER" id="PTHR31313">
    <property type="entry name" value="TY1 ENHANCER ACTIVATOR"/>
    <property type="match status" value="1"/>
</dbReference>
<reference evidence="8 9" key="1">
    <citation type="journal article" date="2024" name="IMA Fungus">
        <title>IMA Genome - F19 : A genome assembly and annotation guide to empower mycologists, including annotated draft genome sequences of Ceratocystis pirilliformis, Diaporthe australafricana, Fusarium ophioides, Paecilomyces lecythidis, and Sporothrix stenoceras.</title>
        <authorList>
            <person name="Aylward J."/>
            <person name="Wilson A.M."/>
            <person name="Visagie C.M."/>
            <person name="Spraker J."/>
            <person name="Barnes I."/>
            <person name="Buitendag C."/>
            <person name="Ceriani C."/>
            <person name="Del Mar Angel L."/>
            <person name="du Plessis D."/>
            <person name="Fuchs T."/>
            <person name="Gasser K."/>
            <person name="Kramer D."/>
            <person name="Li W."/>
            <person name="Munsamy K."/>
            <person name="Piso A."/>
            <person name="Price J.L."/>
            <person name="Sonnekus B."/>
            <person name="Thomas C."/>
            <person name="van der Nest A."/>
            <person name="van Dijk A."/>
            <person name="van Heerden A."/>
            <person name="van Vuuren N."/>
            <person name="Yilmaz N."/>
            <person name="Duong T.A."/>
            <person name="van der Merwe N.A."/>
            <person name="Wingfield M.J."/>
            <person name="Wingfield B.D."/>
        </authorList>
    </citation>
    <scope>NUCLEOTIDE SEQUENCE [LARGE SCALE GENOMIC DNA]</scope>
    <source>
        <strain evidence="8 9">CMW 18167</strain>
    </source>
</reference>
<keyword evidence="9" id="KW-1185">Reference proteome</keyword>
<evidence type="ECO:0000256" key="2">
    <source>
        <dbReference type="ARBA" id="ARBA00022833"/>
    </source>
</evidence>
<name>A0ABR3WT48_9EURO</name>
<evidence type="ECO:0000256" key="4">
    <source>
        <dbReference type="ARBA" id="ARBA00023125"/>
    </source>
</evidence>
<dbReference type="CDD" id="cd12148">
    <property type="entry name" value="fungal_TF_MHR"/>
    <property type="match status" value="1"/>
</dbReference>
<evidence type="ECO:0000256" key="1">
    <source>
        <dbReference type="ARBA" id="ARBA00022723"/>
    </source>
</evidence>
<evidence type="ECO:0000256" key="3">
    <source>
        <dbReference type="ARBA" id="ARBA00023015"/>
    </source>
</evidence>
<dbReference type="Pfam" id="PF04082">
    <property type="entry name" value="Fungal_trans"/>
    <property type="match status" value="1"/>
</dbReference>
<keyword evidence="5" id="KW-0804">Transcription</keyword>
<comment type="caution">
    <text evidence="8">The sequence shown here is derived from an EMBL/GenBank/DDBJ whole genome shotgun (WGS) entry which is preliminary data.</text>
</comment>
<dbReference type="InterPro" id="IPR007219">
    <property type="entry name" value="XnlR_reg_dom"/>
</dbReference>
<evidence type="ECO:0000313" key="9">
    <source>
        <dbReference type="Proteomes" id="UP001583193"/>
    </source>
</evidence>
<keyword evidence="2" id="KW-0862">Zinc</keyword>
<accession>A0ABR3WT48</accession>
<feature type="domain" description="Xylanolytic transcriptional activator regulatory" evidence="7">
    <location>
        <begin position="5"/>
        <end position="223"/>
    </location>
</feature>
<keyword evidence="4" id="KW-0238">DNA-binding</keyword>
<organism evidence="8 9">
    <name type="scientific">Paecilomyces lecythidis</name>
    <dbReference type="NCBI Taxonomy" id="3004212"/>
    <lineage>
        <taxon>Eukaryota</taxon>
        <taxon>Fungi</taxon>
        <taxon>Dikarya</taxon>
        <taxon>Ascomycota</taxon>
        <taxon>Pezizomycotina</taxon>
        <taxon>Eurotiomycetes</taxon>
        <taxon>Eurotiomycetidae</taxon>
        <taxon>Eurotiales</taxon>
        <taxon>Thermoascaceae</taxon>
        <taxon>Paecilomyces</taxon>
    </lineage>
</organism>
<sequence>MNSMQSGNGDFCSSVLVNAILAVGSLFYESHDQSESQQDAQLGEDFMEEADRLIQEELMQGRYSLTSVQALVIMSTRDVAAGKEAIMWFHLGLAIVMATNLVLDMDDSSDNSILRQCERATYWGLFTADRLAAFVSGRLPQMRTAHNPEKPQDRSADDDLWSPIMSIVRDPQFSRPENSAEVVPFRYELFEIIDDMLSMFYLPGKLPRDEDIYLLHTRLVQWRGRQPAGLDLGPFAVPNVFHLRLLYHATVLMLFRTYLHSPVGDLSVQPVMICRDSASGILEAVTLYDQCYGLRYAPILYLNHVYAAAFVHASELPGDQSLEPFLQCMRYIKTMGAVFKRPAEMAFTTMFSILMERNISLPSKAREELTGVVALDAFESLFAEKTLEASGHEQYSIPALEVSGISNQLSAADNQQASGHADALPLSEGQEGPGEDFLVGELAFGSGLLPDLLDNYHDNTLDENW</sequence>
<evidence type="ECO:0000259" key="7">
    <source>
        <dbReference type="Pfam" id="PF04082"/>
    </source>
</evidence>
<evidence type="ECO:0000313" key="8">
    <source>
        <dbReference type="EMBL" id="KAL1866632.1"/>
    </source>
</evidence>
<keyword evidence="6" id="KW-0539">Nucleus</keyword>
<dbReference type="EMBL" id="JAVDPF010000049">
    <property type="protein sequence ID" value="KAL1866632.1"/>
    <property type="molecule type" value="Genomic_DNA"/>
</dbReference>
<keyword evidence="3" id="KW-0805">Transcription regulation</keyword>
<dbReference type="PANTHER" id="PTHR31313:SF81">
    <property type="entry name" value="TY1 ENHANCER ACTIVATOR"/>
    <property type="match status" value="1"/>
</dbReference>
<proteinExistence type="predicted"/>
<gene>
    <name evidence="8" type="ORF">Plec18167_008962</name>
</gene>
<protein>
    <recommendedName>
        <fullName evidence="7">Xylanolytic transcriptional activator regulatory domain-containing protein</fullName>
    </recommendedName>
</protein>
<evidence type="ECO:0000256" key="5">
    <source>
        <dbReference type="ARBA" id="ARBA00023163"/>
    </source>
</evidence>
<dbReference type="Proteomes" id="UP001583193">
    <property type="component" value="Unassembled WGS sequence"/>
</dbReference>